<evidence type="ECO:0000256" key="1">
    <source>
        <dbReference type="SAM" id="MobiDB-lite"/>
    </source>
</evidence>
<gene>
    <name evidence="2" type="ORF">THTE_3110</name>
</gene>
<dbReference type="AlphaFoldDB" id="A0A286RIE3"/>
<keyword evidence="3" id="KW-1185">Reference proteome</keyword>
<feature type="region of interest" description="Disordered" evidence="1">
    <location>
        <begin position="1"/>
        <end position="66"/>
    </location>
</feature>
<dbReference type="EMBL" id="CP018477">
    <property type="protein sequence ID" value="ASV75712.1"/>
    <property type="molecule type" value="Genomic_DNA"/>
</dbReference>
<sequence>MPGESKWNIERGLTDPTSGSLREKAPEGHACRARAKGIDHRTLHSGRDKHVPPKKTDPTSVALRTR</sequence>
<protein>
    <submittedName>
        <fullName evidence="2">Uncharacterized protein</fullName>
    </submittedName>
</protein>
<dbReference type="Proteomes" id="UP000215086">
    <property type="component" value="Chromosome"/>
</dbReference>
<accession>A0A286RIE3</accession>
<name>A0A286RIE3_9BACT</name>
<evidence type="ECO:0000313" key="2">
    <source>
        <dbReference type="EMBL" id="ASV75712.1"/>
    </source>
</evidence>
<dbReference type="KEGG" id="ttf:THTE_3110"/>
<feature type="compositionally biased region" description="Basic and acidic residues" evidence="1">
    <location>
        <begin position="21"/>
        <end position="57"/>
    </location>
</feature>
<evidence type="ECO:0000313" key="3">
    <source>
        <dbReference type="Proteomes" id="UP000215086"/>
    </source>
</evidence>
<organism evidence="2 3">
    <name type="scientific">Thermogutta terrifontis</name>
    <dbReference type="NCBI Taxonomy" id="1331910"/>
    <lineage>
        <taxon>Bacteria</taxon>
        <taxon>Pseudomonadati</taxon>
        <taxon>Planctomycetota</taxon>
        <taxon>Planctomycetia</taxon>
        <taxon>Pirellulales</taxon>
        <taxon>Thermoguttaceae</taxon>
        <taxon>Thermogutta</taxon>
    </lineage>
</organism>
<reference evidence="2 3" key="1">
    <citation type="journal article" name="Front. Microbiol.">
        <title>Sugar Metabolism of the First Thermophilic Planctomycete Thermogutta terrifontis: Comparative Genomic and Transcriptomic Approaches.</title>
        <authorList>
            <person name="Elcheninov A.G."/>
            <person name="Menzel P."/>
            <person name="Gudbergsdottir S.R."/>
            <person name="Slesarev A.I."/>
            <person name="Kadnikov V.V."/>
            <person name="Krogh A."/>
            <person name="Bonch-Osmolovskaya E.A."/>
            <person name="Peng X."/>
            <person name="Kublanov I.V."/>
        </authorList>
    </citation>
    <scope>NUCLEOTIDE SEQUENCE [LARGE SCALE GENOMIC DNA]</scope>
    <source>
        <strain evidence="2 3">R1</strain>
    </source>
</reference>
<proteinExistence type="predicted"/>